<protein>
    <recommendedName>
        <fullName evidence="1">DNA (cytosine-5-)-methyltransferase</fullName>
        <ecNumber evidence="1">2.1.1.37</ecNumber>
    </recommendedName>
</protein>
<evidence type="ECO:0000256" key="4">
    <source>
        <dbReference type="ARBA" id="ARBA00022691"/>
    </source>
</evidence>
<dbReference type="SUPFAM" id="SSF53335">
    <property type="entry name" value="S-adenosyl-L-methionine-dependent methyltransferases"/>
    <property type="match status" value="1"/>
</dbReference>
<proteinExistence type="inferred from homology"/>
<dbReference type="InterPro" id="IPR050390">
    <property type="entry name" value="C5-Methyltransferase"/>
</dbReference>
<name>E5LGA5_GEOSE</name>
<dbReference type="Gene3D" id="3.40.50.150">
    <property type="entry name" value="Vaccinia Virus protein VP39"/>
    <property type="match status" value="1"/>
</dbReference>
<comment type="similarity">
    <text evidence="6">Belongs to the class I-like SAM-binding methyltransferase superfamily. C5-methyltransferase family.</text>
</comment>
<keyword evidence="4 6" id="KW-0949">S-adenosyl-L-methionine</keyword>
<dbReference type="PANTHER" id="PTHR10629:SF52">
    <property type="entry name" value="DNA (CYTOSINE-5)-METHYLTRANSFERASE 1"/>
    <property type="match status" value="1"/>
</dbReference>
<accession>E5LGA5</accession>
<keyword evidence="2 6" id="KW-0489">Methyltransferase</keyword>
<dbReference type="GO" id="GO:0003886">
    <property type="term" value="F:DNA (cytosine-5-)-methyltransferase activity"/>
    <property type="evidence" value="ECO:0007669"/>
    <property type="project" value="UniProtKB-EC"/>
</dbReference>
<dbReference type="GO" id="GO:0032259">
    <property type="term" value="P:methylation"/>
    <property type="evidence" value="ECO:0007669"/>
    <property type="project" value="UniProtKB-KW"/>
</dbReference>
<sequence length="360" mass="41243">MSSNGAGKLLSEYRKGLRPKLDERNRLIIPTLDIIVALKPKWVIFENVPNMKNTVILDENDRLVNIIDYIKERLGNEYVGNAEVVDAADYGIPQNRKRLITIFTRSEIGKEFFELTNSFIPETTHSQNGENGKKKWVTLRNAIFGLPELDARKGKEKNEAFHELHFVNILDDKKYTWVKYAAEGDSAFNNQCINPECGFQGNRRHGATIDKKDGINKYNKDTPLYCEKCGSLLPRPYTIDKKTGEKRIMKGYVSAYKRMKWDEPASTLTQNFQYACSDNKLHPEQNRVLSIYEATIIQSISDYDYSFKINGKLAKTGVIRDIIGESVPPKLIDIICRNILLIESGEHKKLKNAYKQLSLL</sequence>
<evidence type="ECO:0000256" key="5">
    <source>
        <dbReference type="ARBA" id="ARBA00022747"/>
    </source>
</evidence>
<evidence type="ECO:0000256" key="1">
    <source>
        <dbReference type="ARBA" id="ARBA00011975"/>
    </source>
</evidence>
<gene>
    <name evidence="7" type="primary">bsaAIM</name>
</gene>
<reference evidence="7" key="1">
    <citation type="submission" date="2010-10" db="EMBL/GenBank/DDBJ databases">
        <title>BsaAI restriction-modification system genes.</title>
        <authorList>
            <person name="Zhu Z."/>
        </authorList>
    </citation>
    <scope>NUCLEOTIDE SEQUENCE</scope>
    <source>
        <strain evidence="7">G668</strain>
    </source>
</reference>
<keyword evidence="3 6" id="KW-0808">Transferase</keyword>
<dbReference type="PANTHER" id="PTHR10629">
    <property type="entry name" value="CYTOSINE-SPECIFIC METHYLTRANSFERASE"/>
    <property type="match status" value="1"/>
</dbReference>
<dbReference type="EMBL" id="HQ446231">
    <property type="protein sequence ID" value="ADQ20493.1"/>
    <property type="molecule type" value="Genomic_DNA"/>
</dbReference>
<dbReference type="Pfam" id="PF00145">
    <property type="entry name" value="DNA_methylase"/>
    <property type="match status" value="1"/>
</dbReference>
<dbReference type="GO" id="GO:0003677">
    <property type="term" value="F:DNA binding"/>
    <property type="evidence" value="ECO:0007669"/>
    <property type="project" value="TreeGrafter"/>
</dbReference>
<evidence type="ECO:0000256" key="3">
    <source>
        <dbReference type="ARBA" id="ARBA00022679"/>
    </source>
</evidence>
<evidence type="ECO:0000313" key="7">
    <source>
        <dbReference type="EMBL" id="ADQ20493.1"/>
    </source>
</evidence>
<comment type="caution">
    <text evidence="6">Lacks conserved residue(s) required for the propagation of feature annotation.</text>
</comment>
<dbReference type="InterPro" id="IPR029063">
    <property type="entry name" value="SAM-dependent_MTases_sf"/>
</dbReference>
<evidence type="ECO:0000256" key="6">
    <source>
        <dbReference type="PROSITE-ProRule" id="PRU01016"/>
    </source>
</evidence>
<evidence type="ECO:0000256" key="2">
    <source>
        <dbReference type="ARBA" id="ARBA00022603"/>
    </source>
</evidence>
<dbReference type="EC" id="2.1.1.37" evidence="1"/>
<keyword evidence="5" id="KW-0680">Restriction system</keyword>
<dbReference type="InterPro" id="IPR001525">
    <property type="entry name" value="C5_MeTfrase"/>
</dbReference>
<dbReference type="GO" id="GO:0009307">
    <property type="term" value="P:DNA restriction-modification system"/>
    <property type="evidence" value="ECO:0007669"/>
    <property type="project" value="UniProtKB-KW"/>
</dbReference>
<dbReference type="PROSITE" id="PS51679">
    <property type="entry name" value="SAM_MT_C5"/>
    <property type="match status" value="1"/>
</dbReference>
<dbReference type="PRINTS" id="PR00105">
    <property type="entry name" value="C5METTRFRASE"/>
</dbReference>
<dbReference type="AlphaFoldDB" id="E5LGA5"/>
<dbReference type="Gene3D" id="3.90.120.10">
    <property type="entry name" value="DNA Methylase, subunit A, domain 2"/>
    <property type="match status" value="1"/>
</dbReference>
<organism evidence="7">
    <name type="scientific">Geobacillus stearothermophilus</name>
    <name type="common">Bacillus stearothermophilus</name>
    <dbReference type="NCBI Taxonomy" id="1422"/>
    <lineage>
        <taxon>Bacteria</taxon>
        <taxon>Bacillati</taxon>
        <taxon>Bacillota</taxon>
        <taxon>Bacilli</taxon>
        <taxon>Bacillales</taxon>
        <taxon>Anoxybacillaceae</taxon>
        <taxon>Geobacillus</taxon>
    </lineage>
</organism>
<dbReference type="GO" id="GO:0044027">
    <property type="term" value="P:negative regulation of gene expression via chromosomal CpG island methylation"/>
    <property type="evidence" value="ECO:0007669"/>
    <property type="project" value="TreeGrafter"/>
</dbReference>